<organism evidence="2 3">
    <name type="scientific">Serendipita vermifera MAFF 305830</name>
    <dbReference type="NCBI Taxonomy" id="933852"/>
    <lineage>
        <taxon>Eukaryota</taxon>
        <taxon>Fungi</taxon>
        <taxon>Dikarya</taxon>
        <taxon>Basidiomycota</taxon>
        <taxon>Agaricomycotina</taxon>
        <taxon>Agaricomycetes</taxon>
        <taxon>Sebacinales</taxon>
        <taxon>Serendipitaceae</taxon>
        <taxon>Serendipita</taxon>
    </lineage>
</organism>
<feature type="region of interest" description="Disordered" evidence="1">
    <location>
        <begin position="98"/>
        <end position="129"/>
    </location>
</feature>
<accession>A0A0C3AKA5</accession>
<reference evidence="2 3" key="1">
    <citation type="submission" date="2014-04" db="EMBL/GenBank/DDBJ databases">
        <authorList>
            <consortium name="DOE Joint Genome Institute"/>
            <person name="Kuo A."/>
            <person name="Zuccaro A."/>
            <person name="Kohler A."/>
            <person name="Nagy L.G."/>
            <person name="Floudas D."/>
            <person name="Copeland A."/>
            <person name="Barry K.W."/>
            <person name="Cichocki N."/>
            <person name="Veneault-Fourrey C."/>
            <person name="LaButti K."/>
            <person name="Lindquist E.A."/>
            <person name="Lipzen A."/>
            <person name="Lundell T."/>
            <person name="Morin E."/>
            <person name="Murat C."/>
            <person name="Sun H."/>
            <person name="Tunlid A."/>
            <person name="Henrissat B."/>
            <person name="Grigoriev I.V."/>
            <person name="Hibbett D.S."/>
            <person name="Martin F."/>
            <person name="Nordberg H.P."/>
            <person name="Cantor M.N."/>
            <person name="Hua S.X."/>
        </authorList>
    </citation>
    <scope>NUCLEOTIDE SEQUENCE [LARGE SCALE GENOMIC DNA]</scope>
    <source>
        <strain evidence="2 3">MAFF 305830</strain>
    </source>
</reference>
<evidence type="ECO:0000313" key="2">
    <source>
        <dbReference type="EMBL" id="KIM25000.1"/>
    </source>
</evidence>
<name>A0A0C3AKA5_SERVB</name>
<dbReference type="Proteomes" id="UP000054097">
    <property type="component" value="Unassembled WGS sequence"/>
</dbReference>
<proteinExistence type="predicted"/>
<sequence length="231" mass="24661">MLDIVRMEPLNEEDESRFSGLSTTSMVTTSDRYDWGDEEEREPPCMRLVIATDRNTYMDASTIASTESLSAAGPEASSPGTSVSGLVTQNTTEFIEAPHECIPNPPAPVDNNADEPPPPSDISSRSRASSVSLHEVNLVHGVQVPMATALAHIVNARELLRPTTPLQPPDTPIHTGPPPSPGDQVEELPDLPDAPPQEPDDARVARPSSMHVYAGLGLWASLSVGLVASMI</sequence>
<protein>
    <submittedName>
        <fullName evidence="2">Uncharacterized protein</fullName>
    </submittedName>
</protein>
<evidence type="ECO:0000256" key="1">
    <source>
        <dbReference type="SAM" id="MobiDB-lite"/>
    </source>
</evidence>
<dbReference type="EMBL" id="KN824318">
    <property type="protein sequence ID" value="KIM25000.1"/>
    <property type="molecule type" value="Genomic_DNA"/>
</dbReference>
<reference evidence="3" key="2">
    <citation type="submission" date="2015-01" db="EMBL/GenBank/DDBJ databases">
        <title>Evolutionary Origins and Diversification of the Mycorrhizal Mutualists.</title>
        <authorList>
            <consortium name="DOE Joint Genome Institute"/>
            <consortium name="Mycorrhizal Genomics Consortium"/>
            <person name="Kohler A."/>
            <person name="Kuo A."/>
            <person name="Nagy L.G."/>
            <person name="Floudas D."/>
            <person name="Copeland A."/>
            <person name="Barry K.W."/>
            <person name="Cichocki N."/>
            <person name="Veneault-Fourrey C."/>
            <person name="LaButti K."/>
            <person name="Lindquist E.A."/>
            <person name="Lipzen A."/>
            <person name="Lundell T."/>
            <person name="Morin E."/>
            <person name="Murat C."/>
            <person name="Riley R."/>
            <person name="Ohm R."/>
            <person name="Sun H."/>
            <person name="Tunlid A."/>
            <person name="Henrissat B."/>
            <person name="Grigoriev I.V."/>
            <person name="Hibbett D.S."/>
            <person name="Martin F."/>
        </authorList>
    </citation>
    <scope>NUCLEOTIDE SEQUENCE [LARGE SCALE GENOMIC DNA]</scope>
    <source>
        <strain evidence="3">MAFF 305830</strain>
    </source>
</reference>
<gene>
    <name evidence="2" type="ORF">M408DRAFT_225974</name>
</gene>
<feature type="region of interest" description="Disordered" evidence="1">
    <location>
        <begin position="162"/>
        <end position="204"/>
    </location>
</feature>
<evidence type="ECO:0000313" key="3">
    <source>
        <dbReference type="Proteomes" id="UP000054097"/>
    </source>
</evidence>
<feature type="region of interest" description="Disordered" evidence="1">
    <location>
        <begin position="1"/>
        <end position="25"/>
    </location>
</feature>
<dbReference type="HOGENOM" id="CLU_1200438_0_0_1"/>
<feature type="compositionally biased region" description="Pro residues" evidence="1">
    <location>
        <begin position="165"/>
        <end position="181"/>
    </location>
</feature>
<dbReference type="AlphaFoldDB" id="A0A0C3AKA5"/>
<keyword evidence="3" id="KW-1185">Reference proteome</keyword>